<keyword evidence="3" id="KW-1185">Reference proteome</keyword>
<reference evidence="2 3" key="1">
    <citation type="submission" date="2017-05" db="EMBL/GenBank/DDBJ databases">
        <title>The draft genome sequence of Idiomarina salinarum WNB302.</title>
        <authorList>
            <person name="Sun Y."/>
            <person name="Chen B."/>
            <person name="Du Z."/>
        </authorList>
    </citation>
    <scope>NUCLEOTIDE SEQUENCE [LARGE SCALE GENOMIC DNA]</scope>
    <source>
        <strain evidence="2 3">WNB302</strain>
    </source>
</reference>
<dbReference type="InterPro" id="IPR045749">
    <property type="entry name" value="DUF6090"/>
</dbReference>
<dbReference type="OrthoDB" id="821805at2"/>
<name>A0A265URW4_9FLAO</name>
<gene>
    <name evidence="2" type="ORF">CA834_10390</name>
</gene>
<protein>
    <submittedName>
        <fullName evidence="2">Uncharacterized protein</fullName>
    </submittedName>
</protein>
<comment type="caution">
    <text evidence="2">The sequence shown here is derived from an EMBL/GenBank/DDBJ whole genome shotgun (WGS) entry which is preliminary data.</text>
</comment>
<evidence type="ECO:0000313" key="3">
    <source>
        <dbReference type="Proteomes" id="UP000216840"/>
    </source>
</evidence>
<keyword evidence="1" id="KW-0812">Transmembrane</keyword>
<organism evidence="2 3">
    <name type="scientific">Winogradskyella aurantia</name>
    <dbReference type="NCBI Taxonomy" id="1915063"/>
    <lineage>
        <taxon>Bacteria</taxon>
        <taxon>Pseudomonadati</taxon>
        <taxon>Bacteroidota</taxon>
        <taxon>Flavobacteriia</taxon>
        <taxon>Flavobacteriales</taxon>
        <taxon>Flavobacteriaceae</taxon>
        <taxon>Winogradskyella</taxon>
    </lineage>
</organism>
<keyword evidence="1" id="KW-0472">Membrane</keyword>
<feature type="transmembrane region" description="Helical" evidence="1">
    <location>
        <begin position="21"/>
        <end position="45"/>
    </location>
</feature>
<keyword evidence="1" id="KW-1133">Transmembrane helix</keyword>
<evidence type="ECO:0000313" key="2">
    <source>
        <dbReference type="EMBL" id="OZV68046.1"/>
    </source>
</evidence>
<dbReference type="RefSeq" id="WP_094968634.1">
    <property type="nucleotide sequence ID" value="NZ_NGJN01000005.1"/>
</dbReference>
<evidence type="ECO:0000256" key="1">
    <source>
        <dbReference type="SAM" id="Phobius"/>
    </source>
</evidence>
<sequence>MIKFFRHIRKSLLMENKASKYFKYAIGEIVLVVIGILIALSLNTWNTQRLNTNRNQELLVKLSKELDLNIERARGLDSTSETSGFSNRYKFTDSLYSLLRHNMAIDHLDYMVSTSIFYINTFNLNSSIFQELKNTGSLYSIGSDSLVTEIQKYYQLCDRESFYNINYSKNVNDLKAKCFEGWFDFKYLYRENPDEALKHHPWISNPRSPQYIKFRQFVRAARNHHRLMSSKLNRIIKESEKLKALIALENSL</sequence>
<dbReference type="Proteomes" id="UP000216840">
    <property type="component" value="Unassembled WGS sequence"/>
</dbReference>
<proteinExistence type="predicted"/>
<accession>A0A265URW4</accession>
<dbReference type="Pfam" id="PF19578">
    <property type="entry name" value="DUF6090"/>
    <property type="match status" value="1"/>
</dbReference>
<dbReference type="EMBL" id="NGJN01000005">
    <property type="protein sequence ID" value="OZV68046.1"/>
    <property type="molecule type" value="Genomic_DNA"/>
</dbReference>
<dbReference type="AlphaFoldDB" id="A0A265URW4"/>